<comment type="subcellular location">
    <subcellularLocation>
        <location evidence="1">Cell membrane</location>
        <topology evidence="1">Multi-pass membrane protein</topology>
    </subcellularLocation>
</comment>
<evidence type="ECO:0000256" key="1">
    <source>
        <dbReference type="ARBA" id="ARBA00004651"/>
    </source>
</evidence>
<dbReference type="PANTHER" id="PTHR33908:SF3">
    <property type="entry name" value="UNDECAPRENYL PHOSPHATE-ALPHA-4-AMINO-4-DEOXY-L-ARABINOSE ARABINOSYL TRANSFERASE"/>
    <property type="match status" value="1"/>
</dbReference>
<dbReference type="AlphaFoldDB" id="A0AAE2V7U6"/>
<feature type="transmembrane region" description="Helical" evidence="8">
    <location>
        <begin position="388"/>
        <end position="409"/>
    </location>
</feature>
<comment type="caution">
    <text evidence="10">The sequence shown here is derived from an EMBL/GenBank/DDBJ whole genome shotgun (WGS) entry which is preliminary data.</text>
</comment>
<feature type="transmembrane region" description="Helical" evidence="8">
    <location>
        <begin position="109"/>
        <end position="130"/>
    </location>
</feature>
<dbReference type="InterPro" id="IPR003342">
    <property type="entry name" value="ArnT-like_N"/>
</dbReference>
<dbReference type="GO" id="GO:0010041">
    <property type="term" value="P:response to iron(III) ion"/>
    <property type="evidence" value="ECO:0007669"/>
    <property type="project" value="TreeGrafter"/>
</dbReference>
<evidence type="ECO:0000256" key="3">
    <source>
        <dbReference type="ARBA" id="ARBA00022676"/>
    </source>
</evidence>
<sequence>MPNPLSHTPTTAARDQDKPDAVNFSITPGQKRCIVVLLGVMLALRIWIAIAVPFTDTTESRYAEIARKMVETGDWITPQFDYGVPFWGKPPLHTWISAAGIKLFGANQFGARAFILLAAITLSLSLYRWLKREKGQAYALTGTLIMVSSGLYFLAAATVMTDFIMLSGTSLCMIAFWDSVHHPANKHRSGYLFFIGLAIGLLAKGPAAFVLAAIPIGGWVLWKNKWLETWKNLPWISGTLLMLALTLPWYVFAERKTPGFLEYFILGEHWHRFLDSGWKGDLYGNGHAHPRGTIWIYALVTFLPWTPFLLVPLLRFKKIIAAFRNDDREWSSYLLCWAASPMVFFTMASNILPTYVITGIPAMAFLSVELWCMTDTAHARPSAYSKRFFATSTVAFFAICATAFAIFTVNPDLIAKRSQVSLVAKTQQLREQSTEPPGNLYYWRKRFYSAEFYTQGRAKKLETDAELHAILNNGEQDFLAVRSSSLESLPADCLGRFKNRGTIGKMTLLQERPILKSITQQP</sequence>
<feature type="domain" description="ArnT-like N-terminal" evidence="9">
    <location>
        <begin position="56"/>
        <end position="264"/>
    </location>
</feature>
<organism evidence="10 11">
    <name type="scientific">Oceaniferula flava</name>
    <dbReference type="NCBI Taxonomy" id="2800421"/>
    <lineage>
        <taxon>Bacteria</taxon>
        <taxon>Pseudomonadati</taxon>
        <taxon>Verrucomicrobiota</taxon>
        <taxon>Verrucomicrobiia</taxon>
        <taxon>Verrucomicrobiales</taxon>
        <taxon>Verrucomicrobiaceae</taxon>
        <taxon>Oceaniferula</taxon>
    </lineage>
</organism>
<protein>
    <submittedName>
        <fullName evidence="10">Glycosyltransferase family 39 protein</fullName>
    </submittedName>
</protein>
<evidence type="ECO:0000313" key="10">
    <source>
        <dbReference type="EMBL" id="MBK1854427.1"/>
    </source>
</evidence>
<evidence type="ECO:0000256" key="8">
    <source>
        <dbReference type="SAM" id="Phobius"/>
    </source>
</evidence>
<feature type="transmembrane region" description="Helical" evidence="8">
    <location>
        <begin position="335"/>
        <end position="368"/>
    </location>
</feature>
<keyword evidence="6 8" id="KW-1133">Transmembrane helix</keyword>
<dbReference type="Pfam" id="PF02366">
    <property type="entry name" value="PMT"/>
    <property type="match status" value="1"/>
</dbReference>
<dbReference type="InterPro" id="IPR050297">
    <property type="entry name" value="LipidA_mod_glycosyltrf_83"/>
</dbReference>
<evidence type="ECO:0000256" key="5">
    <source>
        <dbReference type="ARBA" id="ARBA00022692"/>
    </source>
</evidence>
<keyword evidence="3" id="KW-0328">Glycosyltransferase</keyword>
<dbReference type="Proteomes" id="UP000634206">
    <property type="component" value="Unassembled WGS sequence"/>
</dbReference>
<feature type="transmembrane region" description="Helical" evidence="8">
    <location>
        <begin position="33"/>
        <end position="54"/>
    </location>
</feature>
<dbReference type="EMBL" id="JAENIG010000003">
    <property type="protein sequence ID" value="MBK1854427.1"/>
    <property type="molecule type" value="Genomic_DNA"/>
</dbReference>
<evidence type="ECO:0000256" key="6">
    <source>
        <dbReference type="ARBA" id="ARBA00022989"/>
    </source>
</evidence>
<keyword evidence="7 8" id="KW-0472">Membrane</keyword>
<dbReference type="GO" id="GO:0009103">
    <property type="term" value="P:lipopolysaccharide biosynthetic process"/>
    <property type="evidence" value="ECO:0007669"/>
    <property type="project" value="UniProtKB-ARBA"/>
</dbReference>
<feature type="transmembrane region" description="Helical" evidence="8">
    <location>
        <begin position="189"/>
        <end position="221"/>
    </location>
</feature>
<evidence type="ECO:0000256" key="2">
    <source>
        <dbReference type="ARBA" id="ARBA00022475"/>
    </source>
</evidence>
<keyword evidence="5 8" id="KW-0812">Transmembrane</keyword>
<evidence type="ECO:0000313" key="11">
    <source>
        <dbReference type="Proteomes" id="UP000634206"/>
    </source>
</evidence>
<dbReference type="GO" id="GO:0016763">
    <property type="term" value="F:pentosyltransferase activity"/>
    <property type="evidence" value="ECO:0007669"/>
    <property type="project" value="TreeGrafter"/>
</dbReference>
<dbReference type="PANTHER" id="PTHR33908">
    <property type="entry name" value="MANNOSYLTRANSFERASE YKCB-RELATED"/>
    <property type="match status" value="1"/>
</dbReference>
<dbReference type="GO" id="GO:0000030">
    <property type="term" value="F:mannosyltransferase activity"/>
    <property type="evidence" value="ECO:0007669"/>
    <property type="project" value="InterPro"/>
</dbReference>
<keyword evidence="2" id="KW-1003">Cell membrane</keyword>
<dbReference type="GO" id="GO:0006493">
    <property type="term" value="P:protein O-linked glycosylation"/>
    <property type="evidence" value="ECO:0007669"/>
    <property type="project" value="InterPro"/>
</dbReference>
<evidence type="ECO:0000259" key="9">
    <source>
        <dbReference type="Pfam" id="PF02366"/>
    </source>
</evidence>
<accession>A0AAE2V7U6</accession>
<gene>
    <name evidence="10" type="ORF">JIN83_05625</name>
</gene>
<feature type="transmembrane region" description="Helical" evidence="8">
    <location>
        <begin position="294"/>
        <end position="314"/>
    </location>
</feature>
<keyword evidence="4" id="KW-0808">Transferase</keyword>
<evidence type="ECO:0000256" key="7">
    <source>
        <dbReference type="ARBA" id="ARBA00023136"/>
    </source>
</evidence>
<keyword evidence="11" id="KW-1185">Reference proteome</keyword>
<dbReference type="GO" id="GO:0005886">
    <property type="term" value="C:plasma membrane"/>
    <property type="evidence" value="ECO:0007669"/>
    <property type="project" value="UniProtKB-SubCell"/>
</dbReference>
<evidence type="ECO:0000256" key="4">
    <source>
        <dbReference type="ARBA" id="ARBA00022679"/>
    </source>
</evidence>
<proteinExistence type="predicted"/>
<name>A0AAE2V7U6_9BACT</name>
<reference evidence="10" key="1">
    <citation type="submission" date="2021-01" db="EMBL/GenBank/DDBJ databases">
        <title>Modified the classification status of verrucomicrobia.</title>
        <authorList>
            <person name="Feng X."/>
        </authorList>
    </citation>
    <scope>NUCLEOTIDE SEQUENCE</scope>
    <source>
        <strain evidence="10">5K15</strain>
    </source>
</reference>
<feature type="transmembrane region" description="Helical" evidence="8">
    <location>
        <begin position="233"/>
        <end position="252"/>
    </location>
</feature>